<accession>A0A1I3QTU8</accession>
<dbReference type="InterPro" id="IPR013783">
    <property type="entry name" value="Ig-like_fold"/>
</dbReference>
<feature type="domain" description="Big-1" evidence="11">
    <location>
        <begin position="1355"/>
        <end position="1442"/>
    </location>
</feature>
<dbReference type="RefSeq" id="WP_092510462.1">
    <property type="nucleotide sequence ID" value="NZ_CAWRBN010000047.1"/>
</dbReference>
<dbReference type="InterPro" id="IPR003344">
    <property type="entry name" value="Big_1_dom"/>
</dbReference>
<feature type="domain" description="Big-1" evidence="11">
    <location>
        <begin position="2006"/>
        <end position="2098"/>
    </location>
</feature>
<dbReference type="Proteomes" id="UP000198919">
    <property type="component" value="Unassembled WGS sequence"/>
</dbReference>
<evidence type="ECO:0000256" key="4">
    <source>
        <dbReference type="ARBA" id="ARBA00023026"/>
    </source>
</evidence>
<evidence type="ECO:0000256" key="9">
    <source>
        <dbReference type="SAM" id="MobiDB-lite"/>
    </source>
</evidence>
<dbReference type="GO" id="GO:0009279">
    <property type="term" value="C:cell outer membrane"/>
    <property type="evidence" value="ECO:0007669"/>
    <property type="project" value="UniProtKB-SubCell"/>
</dbReference>
<dbReference type="Pfam" id="PF02369">
    <property type="entry name" value="Big_1"/>
    <property type="match status" value="14"/>
</dbReference>
<dbReference type="SUPFAM" id="SSF54106">
    <property type="entry name" value="LysM domain"/>
    <property type="match status" value="1"/>
</dbReference>
<comment type="subcellular location">
    <subcellularLocation>
        <location evidence="1">Cell outer membrane</location>
    </subcellularLocation>
</comment>
<feature type="domain" description="LysM" evidence="12">
    <location>
        <begin position="60"/>
        <end position="108"/>
    </location>
</feature>
<evidence type="ECO:0000313" key="14">
    <source>
        <dbReference type="Proteomes" id="UP000198919"/>
    </source>
</evidence>
<name>A0A1I3QTU8_9GAMM</name>
<feature type="domain" description="Big-1" evidence="11">
    <location>
        <begin position="1777"/>
        <end position="1868"/>
    </location>
</feature>
<keyword evidence="10" id="KW-1133">Transmembrane helix</keyword>
<keyword evidence="4" id="KW-0843">Virulence</keyword>
<feature type="domain" description="Big-1" evidence="11">
    <location>
        <begin position="1058"/>
        <end position="1145"/>
    </location>
</feature>
<evidence type="ECO:0000256" key="10">
    <source>
        <dbReference type="SAM" id="Phobius"/>
    </source>
</evidence>
<dbReference type="STRING" id="351675.SAMN05421680_10830"/>
<proteinExistence type="inferred from homology"/>
<dbReference type="Pfam" id="PF02368">
    <property type="entry name" value="Big_2"/>
    <property type="match status" value="1"/>
</dbReference>
<evidence type="ECO:0000256" key="2">
    <source>
        <dbReference type="ARBA" id="ARBA00010116"/>
    </source>
</evidence>
<dbReference type="OrthoDB" id="8320584at2"/>
<gene>
    <name evidence="13" type="ORF">SAMN05421680_10830</name>
</gene>
<dbReference type="InterPro" id="IPR015217">
    <property type="entry name" value="Invasin_dom_3"/>
</dbReference>
<evidence type="ECO:0000256" key="7">
    <source>
        <dbReference type="ARBA" id="ARBA00023237"/>
    </source>
</evidence>
<protein>
    <recommendedName>
        <fullName evidence="3">Intimin</fullName>
    </recommendedName>
    <alternativeName>
        <fullName evidence="8">Attaching and effacing protein</fullName>
    </alternativeName>
</protein>
<keyword evidence="7" id="KW-0998">Cell outer membrane</keyword>
<dbReference type="Gene3D" id="3.10.350.10">
    <property type="entry name" value="LysM domain"/>
    <property type="match status" value="1"/>
</dbReference>
<feature type="transmembrane region" description="Helical" evidence="10">
    <location>
        <begin position="21"/>
        <end position="42"/>
    </location>
</feature>
<dbReference type="Gene3D" id="2.40.160.160">
    <property type="entry name" value="Inverse autotransporter, beta-domain"/>
    <property type="match status" value="1"/>
</dbReference>
<feature type="compositionally biased region" description="Basic and acidic residues" evidence="9">
    <location>
        <begin position="576"/>
        <end position="586"/>
    </location>
</feature>
<dbReference type="GO" id="GO:0007155">
    <property type="term" value="P:cell adhesion"/>
    <property type="evidence" value="ECO:0007669"/>
    <property type="project" value="InterPro"/>
</dbReference>
<comment type="similarity">
    <text evidence="2">Belongs to the intimin/invasin family.</text>
</comment>
<dbReference type="PRINTS" id="PR01369">
    <property type="entry name" value="INTIMIN"/>
</dbReference>
<dbReference type="InterPro" id="IPR003535">
    <property type="entry name" value="Intimin/invasin_bac"/>
</dbReference>
<keyword evidence="6" id="KW-1015">Disulfide bond</keyword>
<sequence length="3179" mass="344829">MDKENRLETAINNTSFIRRIAWMNIAFQSLFPVIVSFSPAMAANTGEQIENESVTVPAIQRYIVQKNETLNDIAKKFNVAIDEIKAANPQLSLFNDNTLLTSGKHIVIPARKKWLKLPDTQQETAKQETTKQEPTGQENQLAHAVKQTGQFLTNDPNIHTATDLVRSSLVSKANGEIEQWLKKMGNARVQLNVDKKFSLSGSQFDLLFPLWEQKENLIFNQSSLHKTDGRTQVNLGLGWRHFTPEYMYGNNVFFDHDLSRSHSRIGLGVEYWRDYLKLSANGYLKISNWKDTPDIEDYRARPANGWDIRAEGYFKYYPQLGAKLMYEKYYGNEVALFGNDKRQNNPQALTAGITYTPVPLITFGVERKQGNSGQNDTNLNLQINYQFGMPWSKQISTDAVPQLRTLANNRYSFVERNNNIILDYQKKEVIRLQLDKEINGYAGEEKPLKVSVTSKYGLERIDWNFASLMKNGGNVIEKEHHDYHILLPHYQYGKNAKNTYQISAVAIDKKGNRSSRVSLQVIVSSAAIDKAHSLFLPEKIVMPTDGKSTRQVILEIRDRNNLPVDVDVQELNLQVEPEHRTQDRRSTGQSSGKNETASSAANQSIQISAFQRIGVAKYALKVTAGTRPERLKLTPFSRNVAFSFAHVVTKANEKTAQIKPDQLKVLTKNVPADGASPHQIALMVVDEFGNPIPDYTVKSTADHGAVMAQEGQTDANGQLTVSLTNTQAGVTTVTLDVGGREYPVKVAFMPDEKTAQIKLDQLKVLTENVPADNVSPHQIALTVVDGFDNPIPDYTVKSIADHGAKMAQEGQTDANGQLTVSLTNAQAGVTTVTLDVGGQEYPVKVTFMPNEKTAQIKPDQLKVLTENVPADGVSPHQIALKVVDGFDNPIPDYTVKSTADHGAEMAQEGQTDANGQLTVSLTNTQAGVTTVTLDVGGQEYPVGVTFIPDEKTAQIHLGQQKVLTKNVPADDVSPHQIALTVADKSGNPIPNYTVKSTADHGAKMAQEGQTDANGQLTVSLTNAQAGVTTVTQEVGGQEYPVGVTFMPDEKTAQIKPDQLKVLTENVPADGVSPHQIALTVVDEFGNRIPGYTVKSTADHGAAMAQEGQTDANGQLTVSLTNIQAGVTTVTLEVGGQEYPVKVTFMPDEKTAQIKLDQLKVLTENVPADNVSPHQIALMVVDEFGNPIPGYTVKSTADHGAAMAQEGQTDANGQLTVSLTNTQAGVTTVTLDVGGRKYPVKVTFMPDEKTAQIKLDQLKVLTENVPADNVSPHQIALMVVDEFGNPIPDYTVKSIADHGAKMAQEGQTDANGQLTVSLTNTQAGVTTVTLDVGGREYPVKVTFMPDEKTAQIKLDQLKVLTKDVPADNVSPHQIALMVVDEFGNPIPGYTVKSTADHGGVMAQEGQTGANGQLTVSLTNTQAGVTTVTLEVGGQEYPVEVTFVPDEKTAQIAEGNLQVIHPDGSIAKKDDKFIADGETKYRVRAIVTDKSGNLLPDAEVTFQADNQAKITSETLKTDKAGKVEGSISSTKSGATMVTATINRSTGTVQSELSMLFIGNNMTANVVKVELDASKNKPDSAGKYIADGQTPVTLKALVVDKHGNALPSITVSWASDRDKNSVAFGNAQSETDENGAAVTTITSKKAFDVKVTAIAKKGSKISSNTSEPIQFKADLSTGKLSAITPSKSEALIADDKDSVELVSQLLDGHGNPLKGEKVVWSVDKSRAVINQTSTTDENGYARTILRTTQAGAIAVTANYGDSNNDQSITINAQADLKTAKVVLTSEKNVAVADGQELIKIIATVVDANNNPLVGRNITWNSPGSNPLTPFEGLIDAQGKSSTEISSTRAGEKVIEARLTDKIKATHTVTFTAISPDSAQADAEGMKAQGSFTLSPQSIVANGATKSEATLILKDQHGNLIPGQNDKIKYSVVSGDAGSITFHNQKESAIGTYNVTIPSGTKEGTVVIRAKITEQLYFDTTLKLLADEATKQLADVTMMKGIKAVTPKSGLRLKRSPITVNADGQDSVVIQAQLQDNNGNKSLPGINVSWKTSLGELSSISSQTDANGIAEVTLTSTQTGDAQVTAILATKEKTAPTQAHFMAGALSAAHSLVTISKNVAVAGEDVQITFTPKDRYGNTLTEPVENLTLAFTNNLGIRSGSPVFKPNNAGSYIATIQGTKAGQTDITVNVDSLRIDQSVKLEIVANRAKPQATDETNPFTLSKKGVDGVLKGSDSVTVGETVIYSISLTDENGNPLDKDIQTDWFIEGKGSLNATRVLTDNNGIARVELSSKETGTAKVTVNLPGGKSYTQNTVFTPGKLNTAMSEVTLSKSSIIADGKDTTTLTAKLYDTLKNAIPNQSTRINVTAPEASGVNISSQVIENKARPGEYTISINGTKSGEVKFTVFVDSAELLNKPVLKLIGDSRTKKMTAFTVSQNPVQAGNSVTYSLKVIDANNNPLEDIMVSWRLPSNMVDDNTPKPKSTSQTNELGIAEINLTPLKIGKFTLEASLDGQKYEKMPELTVTPSSVDRQKSTFTTNLEKIEAGDELQEAILTVTLLDKYDNPISGQQVNVGLVNKLGGVKVGAVKDHGDGTYTAPVTLGSHSGIAEFHATADEQKIGDTLSIKVEKMIPKLNFSHKKVRATYTKNYPQSQKVLNSPAGARQIWSSSAPDVAKVDSQGNVTLLKAGNTTITVETESTEQYKMASASYQLNVKRANPLLKSQNAQISAEWNDGITYSVIPEIGNPDANNDDFLEMAQFSSSDNNVVKVDKNGKLQAVKPGTATIMIKTPRTEQFRKSTATVRYQLKKGKVKIEFGRNIIRGSIHDEDIKLLQQNPSSPIPPDVKLKTKSSAHSVISISDDSSMSNNWQVKSVGTTTITQYISGNDYYNDSKGSYKVDIYGVPEIVAPSIKVTNAGEESGNKDWIPVFEDDVISVSWSLGKHTNDYDKAALVTVQLIEEGGRLLDEDKYIVSRLRPSGLMKTSFYPEKSYWGKKAFIRFRVDGFASTVNQTEMSSFYIKNLKPHEIWKSFGVQTHIIKEHEPGKGYTGRLGFAKGPIKSLRYLLKQNKMIFGSSRKLISPMDISIEAVSITDVLSFRSDNTKKFTIQGDRTDDFENNEANRWDLNYSNNQWPTGGRGSRGYELSVEIKYNDHVYKYRGTKQHVYNSGTAGMTTQFTDDKWELIQ</sequence>
<dbReference type="InterPro" id="IPR008964">
    <property type="entry name" value="Invasin/intimin_cell_adhesion"/>
</dbReference>
<dbReference type="EMBL" id="FORG01000008">
    <property type="protein sequence ID" value="SFJ37604.1"/>
    <property type="molecule type" value="Genomic_DNA"/>
</dbReference>
<evidence type="ECO:0000259" key="11">
    <source>
        <dbReference type="PROSITE" id="PS51127"/>
    </source>
</evidence>
<feature type="domain" description="Big-1" evidence="11">
    <location>
        <begin position="1256"/>
        <end position="1343"/>
    </location>
</feature>
<dbReference type="SMART" id="SM00634">
    <property type="entry name" value="BID_1"/>
    <property type="match status" value="18"/>
</dbReference>
<dbReference type="Pfam" id="PF01476">
    <property type="entry name" value="LysM"/>
    <property type="match status" value="1"/>
</dbReference>
<dbReference type="PANTHER" id="PTHR39576:SF2">
    <property type="entry name" value="ATTACHING AND EFFACING PROTEIN HOMOLOG-RELATED"/>
    <property type="match status" value="1"/>
</dbReference>
<evidence type="ECO:0000256" key="3">
    <source>
        <dbReference type="ARBA" id="ARBA00017346"/>
    </source>
</evidence>
<evidence type="ECO:0000313" key="13">
    <source>
        <dbReference type="EMBL" id="SFJ37604.1"/>
    </source>
</evidence>
<feature type="domain" description="Big-1" evidence="11">
    <location>
        <begin position="2425"/>
        <end position="2532"/>
    </location>
</feature>
<dbReference type="Pfam" id="PF09134">
    <property type="entry name" value="Invasin_D3"/>
    <property type="match status" value="3"/>
</dbReference>
<feature type="domain" description="Big-1" evidence="11">
    <location>
        <begin position="2322"/>
        <end position="2417"/>
    </location>
</feature>
<evidence type="ECO:0000259" key="12">
    <source>
        <dbReference type="PROSITE" id="PS51782"/>
    </source>
</evidence>
<dbReference type="InterPro" id="IPR051715">
    <property type="entry name" value="Intimin-Invasin_domain"/>
</dbReference>
<feature type="domain" description="Big-1" evidence="11">
    <location>
        <begin position="761"/>
        <end position="848"/>
    </location>
</feature>
<dbReference type="InterPro" id="IPR036779">
    <property type="entry name" value="LysM_dom_sf"/>
</dbReference>
<dbReference type="SMART" id="SM00257">
    <property type="entry name" value="LysM"/>
    <property type="match status" value="1"/>
</dbReference>
<dbReference type="CDD" id="cd00118">
    <property type="entry name" value="LysM"/>
    <property type="match status" value="1"/>
</dbReference>
<feature type="domain" description="Big-1" evidence="11">
    <location>
        <begin position="1679"/>
        <end position="1770"/>
    </location>
</feature>
<organism evidence="13 14">
    <name type="scientific">Xenorhabdus mauleonii</name>
    <dbReference type="NCBI Taxonomy" id="351675"/>
    <lineage>
        <taxon>Bacteria</taxon>
        <taxon>Pseudomonadati</taxon>
        <taxon>Pseudomonadota</taxon>
        <taxon>Gammaproteobacteria</taxon>
        <taxon>Enterobacterales</taxon>
        <taxon>Morganellaceae</taxon>
        <taxon>Xenorhabdus</taxon>
    </lineage>
</organism>
<keyword evidence="5 10" id="KW-0472">Membrane</keyword>
<dbReference type="Gene3D" id="2.60.40.1080">
    <property type="match status" value="2"/>
</dbReference>
<dbReference type="InterPro" id="IPR003343">
    <property type="entry name" value="Big_2"/>
</dbReference>
<evidence type="ECO:0000256" key="6">
    <source>
        <dbReference type="ARBA" id="ARBA00023157"/>
    </source>
</evidence>
<evidence type="ECO:0000256" key="5">
    <source>
        <dbReference type="ARBA" id="ARBA00023136"/>
    </source>
</evidence>
<dbReference type="PROSITE" id="PS51127">
    <property type="entry name" value="BIG1"/>
    <property type="match status" value="14"/>
</dbReference>
<keyword evidence="10" id="KW-0812">Transmembrane</keyword>
<feature type="domain" description="Big-1" evidence="11">
    <location>
        <begin position="1461"/>
        <end position="1555"/>
    </location>
</feature>
<dbReference type="InterPro" id="IPR024519">
    <property type="entry name" value="IAT_beta"/>
</dbReference>
<feature type="region of interest" description="Disordered" evidence="9">
    <location>
        <begin position="574"/>
        <end position="601"/>
    </location>
</feature>
<dbReference type="FunFam" id="2.40.160.160:FF:000001">
    <property type="entry name" value="Intimin-like inverse autotransporter SinH"/>
    <property type="match status" value="1"/>
</dbReference>
<feature type="domain" description="Big-1" evidence="11">
    <location>
        <begin position="1157"/>
        <end position="1244"/>
    </location>
</feature>
<dbReference type="Gene3D" id="2.60.40.10">
    <property type="entry name" value="Immunoglobulins"/>
    <property type="match status" value="19"/>
</dbReference>
<dbReference type="PROSITE" id="PS51782">
    <property type="entry name" value="LYSM"/>
    <property type="match status" value="1"/>
</dbReference>
<evidence type="ECO:0000256" key="8">
    <source>
        <dbReference type="ARBA" id="ARBA00029955"/>
    </source>
</evidence>
<feature type="compositionally biased region" description="Polar residues" evidence="9">
    <location>
        <begin position="587"/>
        <end position="596"/>
    </location>
</feature>
<dbReference type="PANTHER" id="PTHR39576">
    <property type="entry name" value="ATTACHING AND EFFACING PROTEIN HOMOLOG-RELATED-RELATED"/>
    <property type="match status" value="1"/>
</dbReference>
<feature type="region of interest" description="Disordered" evidence="9">
    <location>
        <begin position="118"/>
        <end position="138"/>
    </location>
</feature>
<feature type="domain" description="Big-1" evidence="11">
    <location>
        <begin position="662"/>
        <end position="749"/>
    </location>
</feature>
<reference evidence="14" key="1">
    <citation type="submission" date="2016-10" db="EMBL/GenBank/DDBJ databases">
        <authorList>
            <person name="Varghese N."/>
            <person name="Submissions S."/>
        </authorList>
    </citation>
    <scope>NUCLEOTIDE SEQUENCE [LARGE SCALE GENOMIC DNA]</scope>
    <source>
        <strain evidence="14">DSM 17908</strain>
    </source>
</reference>
<feature type="domain" description="Big-1" evidence="11">
    <location>
        <begin position="860"/>
        <end position="947"/>
    </location>
</feature>
<dbReference type="InterPro" id="IPR038177">
    <property type="entry name" value="IAT_beta_sf"/>
</dbReference>
<dbReference type="SUPFAM" id="SSF49373">
    <property type="entry name" value="Invasin/intimin cell-adhesion fragments"/>
    <property type="match status" value="21"/>
</dbReference>
<evidence type="ECO:0000256" key="1">
    <source>
        <dbReference type="ARBA" id="ARBA00004442"/>
    </source>
</evidence>
<dbReference type="Pfam" id="PF11924">
    <property type="entry name" value="IAT_beta"/>
    <property type="match status" value="1"/>
</dbReference>
<feature type="domain" description="Big-1" evidence="11">
    <location>
        <begin position="962"/>
        <end position="1046"/>
    </location>
</feature>
<dbReference type="InterPro" id="IPR018392">
    <property type="entry name" value="LysM"/>
</dbReference>